<dbReference type="GO" id="GO:0004672">
    <property type="term" value="F:protein kinase activity"/>
    <property type="evidence" value="ECO:0007669"/>
    <property type="project" value="InterPro"/>
</dbReference>
<dbReference type="InterPro" id="IPR011009">
    <property type="entry name" value="Kinase-like_dom_sf"/>
</dbReference>
<dbReference type="Pfam" id="PF00069">
    <property type="entry name" value="Pkinase"/>
    <property type="match status" value="1"/>
</dbReference>
<dbReference type="PANTHER" id="PTHR45647:SF51">
    <property type="entry name" value="PROTEIN KINASE SUPERFAMILY PROTEIN"/>
    <property type="match status" value="1"/>
</dbReference>
<dbReference type="Gene3D" id="3.30.200.20">
    <property type="entry name" value="Phosphorylase Kinase, domain 1"/>
    <property type="match status" value="1"/>
</dbReference>
<evidence type="ECO:0000313" key="9">
    <source>
        <dbReference type="EMBL" id="KAJ4836836.1"/>
    </source>
</evidence>
<evidence type="ECO:0000256" key="2">
    <source>
        <dbReference type="ARBA" id="ARBA00012483"/>
    </source>
</evidence>
<evidence type="ECO:0000256" key="7">
    <source>
        <dbReference type="SAM" id="MobiDB-lite"/>
    </source>
</evidence>
<feature type="compositionally biased region" description="Low complexity" evidence="7">
    <location>
        <begin position="197"/>
        <end position="215"/>
    </location>
</feature>
<evidence type="ECO:0000256" key="4">
    <source>
        <dbReference type="ARBA" id="ARBA00022786"/>
    </source>
</evidence>
<feature type="compositionally biased region" description="Polar residues" evidence="7">
    <location>
        <begin position="271"/>
        <end position="288"/>
    </location>
</feature>
<dbReference type="Proteomes" id="UP001141552">
    <property type="component" value="Unassembled WGS sequence"/>
</dbReference>
<dbReference type="Gene3D" id="1.10.510.10">
    <property type="entry name" value="Transferase(Phosphotransferase) domain 1"/>
    <property type="match status" value="1"/>
</dbReference>
<feature type="coiled-coil region" evidence="6">
    <location>
        <begin position="331"/>
        <end position="432"/>
    </location>
</feature>
<dbReference type="SMART" id="SM00220">
    <property type="entry name" value="S_TKc"/>
    <property type="match status" value="1"/>
</dbReference>
<feature type="compositionally biased region" description="Polar residues" evidence="7">
    <location>
        <begin position="295"/>
        <end position="328"/>
    </location>
</feature>
<dbReference type="CDD" id="cd01989">
    <property type="entry name" value="USP_STK_Ubox_N"/>
    <property type="match status" value="1"/>
</dbReference>
<feature type="compositionally biased region" description="Polar residues" evidence="7">
    <location>
        <begin position="172"/>
        <end position="196"/>
    </location>
</feature>
<dbReference type="PROSITE" id="PS50011">
    <property type="entry name" value="PROTEIN_KINASE_DOM"/>
    <property type="match status" value="1"/>
</dbReference>
<dbReference type="OrthoDB" id="4062651at2759"/>
<comment type="caution">
    <text evidence="9">The sequence shown here is derived from an EMBL/GenBank/DDBJ whole genome shotgun (WGS) entry which is preliminary data.</text>
</comment>
<dbReference type="Gene3D" id="3.40.50.620">
    <property type="entry name" value="HUPs"/>
    <property type="match status" value="1"/>
</dbReference>
<reference evidence="9" key="2">
    <citation type="journal article" date="2023" name="Plants (Basel)">
        <title>Annotation of the Turnera subulata (Passifloraceae) Draft Genome Reveals the S-Locus Evolved after the Divergence of Turneroideae from Passifloroideae in a Stepwise Manner.</title>
        <authorList>
            <person name="Henning P.M."/>
            <person name="Roalson E.H."/>
            <person name="Mir W."/>
            <person name="McCubbin A.G."/>
            <person name="Shore J.S."/>
        </authorList>
    </citation>
    <scope>NUCLEOTIDE SEQUENCE</scope>
    <source>
        <strain evidence="9">F60SS</strain>
    </source>
</reference>
<gene>
    <name evidence="9" type="ORF">Tsubulata_018464</name>
</gene>
<feature type="region of interest" description="Disordered" evidence="7">
    <location>
        <begin position="170"/>
        <end position="328"/>
    </location>
</feature>
<dbReference type="GO" id="GO:0005524">
    <property type="term" value="F:ATP binding"/>
    <property type="evidence" value="ECO:0007669"/>
    <property type="project" value="UniProtKB-KW"/>
</dbReference>
<dbReference type="CDD" id="cd14066">
    <property type="entry name" value="STKc_IRAK"/>
    <property type="match status" value="1"/>
</dbReference>
<dbReference type="SUPFAM" id="SSF52402">
    <property type="entry name" value="Adenine nucleotide alpha hydrolases-like"/>
    <property type="match status" value="1"/>
</dbReference>
<dbReference type="EC" id="2.3.2.27" evidence="2"/>
<protein>
    <recommendedName>
        <fullName evidence="2">RING-type E3 ubiquitin transferase</fullName>
        <ecNumber evidence="2">2.3.2.27</ecNumber>
    </recommendedName>
</protein>
<dbReference type="GO" id="GO:0061630">
    <property type="term" value="F:ubiquitin protein ligase activity"/>
    <property type="evidence" value="ECO:0007669"/>
    <property type="project" value="UniProtKB-EC"/>
</dbReference>
<keyword evidence="6" id="KW-0175">Coiled coil</keyword>
<evidence type="ECO:0000256" key="3">
    <source>
        <dbReference type="ARBA" id="ARBA00022741"/>
    </source>
</evidence>
<dbReference type="FunFam" id="3.30.200.20:FF:000162">
    <property type="entry name" value="Adenine nucleotide alpha hydrolase-like domain kinase"/>
    <property type="match status" value="1"/>
</dbReference>
<organism evidence="9 10">
    <name type="scientific">Turnera subulata</name>
    <dbReference type="NCBI Taxonomy" id="218843"/>
    <lineage>
        <taxon>Eukaryota</taxon>
        <taxon>Viridiplantae</taxon>
        <taxon>Streptophyta</taxon>
        <taxon>Embryophyta</taxon>
        <taxon>Tracheophyta</taxon>
        <taxon>Spermatophyta</taxon>
        <taxon>Magnoliopsida</taxon>
        <taxon>eudicotyledons</taxon>
        <taxon>Gunneridae</taxon>
        <taxon>Pentapetalae</taxon>
        <taxon>rosids</taxon>
        <taxon>fabids</taxon>
        <taxon>Malpighiales</taxon>
        <taxon>Passifloraceae</taxon>
        <taxon>Turnera</taxon>
    </lineage>
</organism>
<feature type="domain" description="Protein kinase" evidence="8">
    <location>
        <begin position="462"/>
        <end position="726"/>
    </location>
</feature>
<evidence type="ECO:0000259" key="8">
    <source>
        <dbReference type="PROSITE" id="PS50011"/>
    </source>
</evidence>
<dbReference type="InterPro" id="IPR006016">
    <property type="entry name" value="UspA"/>
</dbReference>
<dbReference type="InterPro" id="IPR000719">
    <property type="entry name" value="Prot_kinase_dom"/>
</dbReference>
<dbReference type="Pfam" id="PF00582">
    <property type="entry name" value="Usp"/>
    <property type="match status" value="1"/>
</dbReference>
<keyword evidence="5" id="KW-0067">ATP-binding</keyword>
<keyword evidence="10" id="KW-1185">Reference proteome</keyword>
<evidence type="ECO:0000256" key="6">
    <source>
        <dbReference type="SAM" id="Coils"/>
    </source>
</evidence>
<dbReference type="InterPro" id="IPR014729">
    <property type="entry name" value="Rossmann-like_a/b/a_fold"/>
</dbReference>
<dbReference type="PROSITE" id="PS00108">
    <property type="entry name" value="PROTEIN_KINASE_ST"/>
    <property type="match status" value="1"/>
</dbReference>
<name>A0A9Q0JBT4_9ROSI</name>
<evidence type="ECO:0000256" key="5">
    <source>
        <dbReference type="ARBA" id="ARBA00022840"/>
    </source>
</evidence>
<keyword evidence="3" id="KW-0547">Nucleotide-binding</keyword>
<accession>A0A9Q0JBT4</accession>
<sequence>MASGVGLYSSTNIKGINSRLETGRIAIAIDNDKNSQAAVKWTLENLLTKKTPLFVVIHVNVVPSDPGDWDPKSKLGRPPNAKELQSYFHPLRGICARKGVKAVEIVVSGVDIATALAEYITNNSIDSIVIGASNRNLFTRKFKNADVPSGLLRLAPETCAVYVISKGKVLNNRPSKPQTPTSDDYASAQPSQSPGNSSASLPSYPPSYKSAPAASRQPSPVQGQSQKPASHAATYQAHHESLPYLVPDNPNSQNMPRYSSEWSDKSSDYSQWTNPSDESRFTNRNPRTSGEGYPTNHSAISSSSQYSNDMDYSYTSESTKSSRASNSSMVVQEMHEELRRLKLELKQSMDAYHSISKEAELTKKMTSEMQQLQNLEARKLEEARQSGEAGLSLLELEKKKAKAALQAVKEAKKQAELEIQRKKDAEMRAQLEAGEINETIAHCTATHRKYTIQDIERATDDFSDSNKIGEGGYGPVYKAVLDNTAVAIKVLRPDIAEGQRQFRQELEVLGKMRHPQMVVLLGSCPEYGCLVYEYMENGSLEDRLYRKDNTPSIPWRTRFEIAYEIATGLLFLHQTKPEPLVHRDLKPANILLDGNYVSKIADVGLARLVPASVADSVTQYHMTAAAGTFCYIDPEYQQSGMLGVKSDLYSFGVVLLQILTGRPPMGLSHHVEMAIEKGKFADMLDPTQKDWPVQAALEVAQLALRCCELRKKDRPDLATVVLPELMRLRDIALASGEDESEIALPPSFHSDPGFKPRQITGKPGQQKRLASMIKFQPSFKSSTKDDCILPPRGNMGARKCSGMEFYGCWSSFRSCASAPKVPLIKFRTFSG</sequence>
<keyword evidence="4" id="KW-0833">Ubl conjugation pathway</keyword>
<dbReference type="PANTHER" id="PTHR45647">
    <property type="entry name" value="OS02G0152300 PROTEIN"/>
    <property type="match status" value="1"/>
</dbReference>
<dbReference type="SUPFAM" id="SSF56112">
    <property type="entry name" value="Protein kinase-like (PK-like)"/>
    <property type="match status" value="1"/>
</dbReference>
<proteinExistence type="predicted"/>
<feature type="compositionally biased region" description="Polar residues" evidence="7">
    <location>
        <begin position="216"/>
        <end position="228"/>
    </location>
</feature>
<dbReference type="InterPro" id="IPR008271">
    <property type="entry name" value="Ser/Thr_kinase_AS"/>
</dbReference>
<reference evidence="9" key="1">
    <citation type="submission" date="2022-02" db="EMBL/GenBank/DDBJ databases">
        <authorList>
            <person name="Henning P.M."/>
            <person name="McCubbin A.G."/>
            <person name="Shore J.S."/>
        </authorList>
    </citation>
    <scope>NUCLEOTIDE SEQUENCE</scope>
    <source>
        <strain evidence="9">F60SS</strain>
        <tissue evidence="9">Leaves</tissue>
    </source>
</reference>
<dbReference type="AlphaFoldDB" id="A0A9Q0JBT4"/>
<evidence type="ECO:0000313" key="10">
    <source>
        <dbReference type="Proteomes" id="UP001141552"/>
    </source>
</evidence>
<dbReference type="EMBL" id="JAKUCV010004009">
    <property type="protein sequence ID" value="KAJ4836836.1"/>
    <property type="molecule type" value="Genomic_DNA"/>
</dbReference>
<comment type="catalytic activity">
    <reaction evidence="1">
        <text>S-ubiquitinyl-[E2 ubiquitin-conjugating enzyme]-L-cysteine + [acceptor protein]-L-lysine = [E2 ubiquitin-conjugating enzyme]-L-cysteine + N(6)-ubiquitinyl-[acceptor protein]-L-lysine.</text>
        <dbReference type="EC" id="2.3.2.27"/>
    </reaction>
</comment>
<dbReference type="InterPro" id="IPR051348">
    <property type="entry name" value="U-box_ubiquitin_ligases"/>
</dbReference>
<evidence type="ECO:0000256" key="1">
    <source>
        <dbReference type="ARBA" id="ARBA00000900"/>
    </source>
</evidence>